<comment type="catalytic activity">
    <reaction evidence="11">
        <text>5alpha-androstane-3alpha,17beta-diol + NAD(+) = 17beta-hydroxy-5alpha-androstan-3-one + NADH + H(+)</text>
        <dbReference type="Rhea" id="RHEA:42004"/>
        <dbReference type="ChEBI" id="CHEBI:15378"/>
        <dbReference type="ChEBI" id="CHEBI:16330"/>
        <dbReference type="ChEBI" id="CHEBI:36713"/>
        <dbReference type="ChEBI" id="CHEBI:57540"/>
        <dbReference type="ChEBI" id="CHEBI:57945"/>
        <dbReference type="EC" id="1.1.1.53"/>
    </reaction>
    <physiologicalReaction direction="right-to-left" evidence="11">
        <dbReference type="Rhea" id="RHEA:42006"/>
    </physiologicalReaction>
</comment>
<evidence type="ECO:0000256" key="30">
    <source>
        <dbReference type="ARBA" id="ARBA00077243"/>
    </source>
</evidence>
<dbReference type="InterPro" id="IPR002347">
    <property type="entry name" value="SDR_fam"/>
</dbReference>
<evidence type="ECO:0000256" key="28">
    <source>
        <dbReference type="ARBA" id="ARBA00066822"/>
    </source>
</evidence>
<sequence length="262" mass="27990">RSMVTRAVSGLVGLVTGGASGLGKATVERLVRNGCRVVMFDLPKSDGEQVAKSLDPDNCVFCPGDVTSVEDVSAALDVAKSKFGKLDVTVNCAGIGIAVRTYNMHKKKVHPLDQFERVIDVNVCGTFNVIRLAAQMMSKNELGDRQEKGVIINTASVAAYEGQVGQAAYSASKGAIVGMTLPIARDLAMCSIRVMTIAPGLFETPLLGSLPEKVKNELGKQAPFPQRLGDPDEYAQLVQSIIENQMLNGEVIRLDAAIRMQP</sequence>
<dbReference type="GO" id="GO:0047015">
    <property type="term" value="F:3-hydroxy-2-methylbutyryl-CoA dehydrogenase activity"/>
    <property type="evidence" value="ECO:0007669"/>
    <property type="project" value="UniProtKB-EC"/>
</dbReference>
<evidence type="ECO:0000256" key="39">
    <source>
        <dbReference type="ARBA" id="ARBA00082463"/>
    </source>
</evidence>
<dbReference type="InParanoid" id="H2YYQ6"/>
<evidence type="ECO:0000256" key="25">
    <source>
        <dbReference type="ARBA" id="ARBA00065251"/>
    </source>
</evidence>
<evidence type="ECO:0000313" key="44">
    <source>
        <dbReference type="Proteomes" id="UP000007875"/>
    </source>
</evidence>
<dbReference type="AlphaFoldDB" id="H2YYQ6"/>
<dbReference type="GO" id="GO:0047044">
    <property type="term" value="F:androstan-3-alpha,17-beta-diol dehydrogenase (NAD+) activity"/>
    <property type="evidence" value="ECO:0007669"/>
    <property type="project" value="UniProtKB-EC"/>
</dbReference>
<comment type="catalytic activity">
    <reaction evidence="21">
        <text>cortisone + NAD(+) = 17alpha-hydroxypregn-4-en-3,11,20-trione-21-al + NADH + H(+)</text>
        <dbReference type="Rhea" id="RHEA:42016"/>
        <dbReference type="ChEBI" id="CHEBI:15378"/>
        <dbReference type="ChEBI" id="CHEBI:16962"/>
        <dbReference type="ChEBI" id="CHEBI:57540"/>
        <dbReference type="ChEBI" id="CHEBI:57945"/>
        <dbReference type="ChEBI" id="CHEBI:78596"/>
    </reaction>
    <physiologicalReaction direction="left-to-right" evidence="21">
        <dbReference type="Rhea" id="RHEA:42017"/>
    </physiologicalReaction>
</comment>
<evidence type="ECO:0000313" key="43">
    <source>
        <dbReference type="Ensembl" id="ENSCSAVP00000010467.1"/>
    </source>
</evidence>
<name>H2YYQ6_CIOSA</name>
<protein>
    <recommendedName>
        <fullName evidence="29">3-hydroxyacyl-CoA dehydrogenase type-2</fullName>
        <ecNumber evidence="26">1.1.1.159</ecNumber>
        <ecNumber evidence="27">1.1.1.178</ecNumber>
        <ecNumber evidence="28">1.1.1.239</ecNumber>
        <ecNumber evidence="4">1.1.1.53</ecNumber>
        <ecNumber evidence="5">1.1.1.62</ecNumber>
    </recommendedName>
    <alternativeName>
        <fullName evidence="34">17-beta-estradiol 17-dehydrogenase</fullName>
    </alternativeName>
    <alternativeName>
        <fullName evidence="31">2-methyl-3-hydroxybutyryl-CoA dehydrogenase</fullName>
    </alternativeName>
    <alternativeName>
        <fullName evidence="30">3-alpha-(17-beta)-hydroxysteroid dehydrogenase (NAD(+))</fullName>
    </alternativeName>
    <alternativeName>
        <fullName evidence="39">3-hydroxy-2-methylbutyryl-CoA dehydrogenase</fullName>
    </alternativeName>
    <alternativeName>
        <fullName evidence="37">3-hydroxyacyl-CoA dehydrogenase type II</fullName>
    </alternativeName>
    <alternativeName>
        <fullName evidence="35">3alpha(or 20beta)-hydroxysteroid dehydrogenase</fullName>
    </alternativeName>
    <alternativeName>
        <fullName evidence="41">7-alpha-hydroxysteroid dehydrogenase</fullName>
    </alternativeName>
    <alternativeName>
        <fullName evidence="40">Endoplasmic reticulum-associated amyloid beta-peptide-binding protein</fullName>
    </alternativeName>
    <alternativeName>
        <fullName evidence="38">Mitochondrial ribonuclease P protein 2</fullName>
    </alternativeName>
    <alternativeName>
        <fullName evidence="32">Short chain dehydrogenase/reductase family 5C member 1</fullName>
    </alternativeName>
    <alternativeName>
        <fullName evidence="36">Short-chain type dehydrogenase/reductase XH98G2</fullName>
    </alternativeName>
    <alternativeName>
        <fullName evidence="33">Type II HADH</fullName>
    </alternativeName>
</protein>
<evidence type="ECO:0000256" key="27">
    <source>
        <dbReference type="ARBA" id="ARBA00066638"/>
    </source>
</evidence>
<dbReference type="Pfam" id="PF00106">
    <property type="entry name" value="adh_short"/>
    <property type="match status" value="1"/>
</dbReference>
<comment type="catalytic activity">
    <reaction evidence="15">
        <text>(3S)-3-hydroxybutanoyl-CoA + NAD(+) = acetoacetyl-CoA + NADH + H(+)</text>
        <dbReference type="Rhea" id="RHEA:30799"/>
        <dbReference type="ChEBI" id="CHEBI:15378"/>
        <dbReference type="ChEBI" id="CHEBI:57286"/>
        <dbReference type="ChEBI" id="CHEBI:57316"/>
        <dbReference type="ChEBI" id="CHEBI:57540"/>
        <dbReference type="ChEBI" id="CHEBI:57945"/>
    </reaction>
    <physiologicalReaction direction="left-to-right" evidence="15">
        <dbReference type="Rhea" id="RHEA:30800"/>
    </physiologicalReaction>
    <physiologicalReaction direction="right-to-left" evidence="15">
        <dbReference type="Rhea" id="RHEA:30801"/>
    </physiologicalReaction>
</comment>
<dbReference type="FunFam" id="3.40.50.720:FF:000215">
    <property type="entry name" value="3-hydroxyacyl-CoA dehydrogenase type-2"/>
    <property type="match status" value="1"/>
</dbReference>
<evidence type="ECO:0000256" key="12">
    <source>
        <dbReference type="ARBA" id="ARBA00050435"/>
    </source>
</evidence>
<comment type="catalytic activity">
    <reaction evidence="23">
        <text>(3S)-hydroxyoctanoyl-CoA + NAD(+) = 3-oxooctanoyl-CoA + NADH + H(+)</text>
        <dbReference type="Rhea" id="RHEA:31195"/>
        <dbReference type="ChEBI" id="CHEBI:15378"/>
        <dbReference type="ChEBI" id="CHEBI:57540"/>
        <dbReference type="ChEBI" id="CHEBI:57945"/>
        <dbReference type="ChEBI" id="CHEBI:62617"/>
        <dbReference type="ChEBI" id="CHEBI:62619"/>
    </reaction>
    <physiologicalReaction direction="left-to-right" evidence="23">
        <dbReference type="Rhea" id="RHEA:31196"/>
    </physiologicalReaction>
    <physiologicalReaction direction="right-to-left" evidence="23">
        <dbReference type="Rhea" id="RHEA:31197"/>
    </physiologicalReaction>
</comment>
<evidence type="ECO:0000256" key="9">
    <source>
        <dbReference type="ARBA" id="ARBA00050232"/>
    </source>
</evidence>
<evidence type="ECO:0000256" key="33">
    <source>
        <dbReference type="ARBA" id="ARBA00079624"/>
    </source>
</evidence>
<dbReference type="EC" id="1.1.1.62" evidence="5"/>
<dbReference type="PANTHER" id="PTHR43658:SF8">
    <property type="entry name" value="17-BETA-HYDROXYSTEROID DEHYDROGENASE 14-RELATED"/>
    <property type="match status" value="1"/>
</dbReference>
<reference evidence="43" key="3">
    <citation type="submission" date="2025-09" db="UniProtKB">
        <authorList>
            <consortium name="Ensembl"/>
        </authorList>
    </citation>
    <scope>IDENTIFICATION</scope>
</reference>
<dbReference type="PRINTS" id="PR00081">
    <property type="entry name" value="GDHRDH"/>
</dbReference>
<comment type="subunit">
    <text evidence="25">Homotetramer. Component of mitochondrial ribonuclease P, a complex composed of TRMT10C/MRPP1, HSD17B10/MRPP2 and PRORP/MRPP3. Interacts with TRMT10C/MRPP1; forming the MRPP1-MRPP2 subcomplex of the mitochondrial ribonuclease P complex.</text>
</comment>
<keyword evidence="44" id="KW-1185">Reference proteome</keyword>
<dbReference type="GO" id="GO:0006631">
    <property type="term" value="P:fatty acid metabolic process"/>
    <property type="evidence" value="ECO:0007669"/>
    <property type="project" value="TreeGrafter"/>
</dbReference>
<dbReference type="GeneTree" id="ENSGT00940000155170"/>
<accession>H2YYQ6</accession>
<comment type="catalytic activity">
    <reaction evidence="22">
        <text>11-dehydrocorticosterone + NAD(+) = pregn-4-ene-3,11,20,21-tetraone + NADH + H(+)</text>
        <dbReference type="Rhea" id="RHEA:42020"/>
        <dbReference type="ChEBI" id="CHEBI:15378"/>
        <dbReference type="ChEBI" id="CHEBI:57540"/>
        <dbReference type="ChEBI" id="CHEBI:57945"/>
        <dbReference type="ChEBI" id="CHEBI:78600"/>
        <dbReference type="ChEBI" id="CHEBI:78601"/>
    </reaction>
    <physiologicalReaction direction="left-to-right" evidence="22">
        <dbReference type="Rhea" id="RHEA:42021"/>
    </physiologicalReaction>
</comment>
<evidence type="ECO:0000256" key="38">
    <source>
        <dbReference type="ARBA" id="ARBA00082399"/>
    </source>
</evidence>
<comment type="catalytic activity">
    <reaction evidence="17">
        <text>3beta,7beta-dihydroxy-5beta-cholan-24-oate + NAD(+) = 3beta-hydroxy-7-oxo-5beta-cholan-24-oate + NADH + H(+)</text>
        <dbReference type="Rhea" id="RHEA:42024"/>
        <dbReference type="ChEBI" id="CHEBI:15378"/>
        <dbReference type="ChEBI" id="CHEBI:57540"/>
        <dbReference type="ChEBI" id="CHEBI:57945"/>
        <dbReference type="ChEBI" id="CHEBI:78602"/>
        <dbReference type="ChEBI" id="CHEBI:78603"/>
    </reaction>
    <physiologicalReaction direction="left-to-right" evidence="17">
        <dbReference type="Rhea" id="RHEA:42025"/>
    </physiologicalReaction>
</comment>
<dbReference type="HOGENOM" id="CLU_010194_42_0_1"/>
<evidence type="ECO:0000256" key="31">
    <source>
        <dbReference type="ARBA" id="ARBA00078147"/>
    </source>
</evidence>
<evidence type="ECO:0000256" key="8">
    <source>
        <dbReference type="ARBA" id="ARBA00050141"/>
    </source>
</evidence>
<evidence type="ECO:0000256" key="19">
    <source>
        <dbReference type="ARBA" id="ARBA00051839"/>
    </source>
</evidence>
<evidence type="ECO:0000256" key="32">
    <source>
        <dbReference type="ARBA" id="ARBA00078708"/>
    </source>
</evidence>
<comment type="catalytic activity">
    <reaction evidence="16">
        <text>(3S)-hydroxyhexadecanoyl-CoA + NAD(+) = 3-oxohexadecanoyl-CoA + NADH + H(+)</text>
        <dbReference type="Rhea" id="RHEA:31159"/>
        <dbReference type="ChEBI" id="CHEBI:15378"/>
        <dbReference type="ChEBI" id="CHEBI:57349"/>
        <dbReference type="ChEBI" id="CHEBI:57540"/>
        <dbReference type="ChEBI" id="CHEBI:57945"/>
        <dbReference type="ChEBI" id="CHEBI:62613"/>
    </reaction>
    <physiologicalReaction direction="left-to-right" evidence="16">
        <dbReference type="Rhea" id="RHEA:31160"/>
    </physiologicalReaction>
    <physiologicalReaction direction="right-to-left" evidence="16">
        <dbReference type="Rhea" id="RHEA:31161"/>
    </physiologicalReaction>
</comment>
<evidence type="ECO:0000256" key="18">
    <source>
        <dbReference type="ARBA" id="ARBA00051831"/>
    </source>
</evidence>
<dbReference type="EC" id="1.1.1.53" evidence="4"/>
<comment type="catalytic activity">
    <reaction evidence="12">
        <text>17beta-hydroxy-5alpha-androstan-3-one + NAD(+) = 5alpha-androstan-3,17-dione + NADH + H(+)</text>
        <dbReference type="Rhea" id="RHEA:41992"/>
        <dbReference type="ChEBI" id="CHEBI:15378"/>
        <dbReference type="ChEBI" id="CHEBI:15994"/>
        <dbReference type="ChEBI" id="CHEBI:16330"/>
        <dbReference type="ChEBI" id="CHEBI:57540"/>
        <dbReference type="ChEBI" id="CHEBI:57945"/>
    </reaction>
    <physiologicalReaction direction="left-to-right" evidence="12">
        <dbReference type="Rhea" id="RHEA:41993"/>
    </physiologicalReaction>
</comment>
<evidence type="ECO:0000256" key="20">
    <source>
        <dbReference type="ARBA" id="ARBA00052095"/>
    </source>
</evidence>
<comment type="catalytic activity">
    <reaction evidence="14">
        <text>cortisol + NAD(+) = 11beta,17alpha-dihydroxypregn-4-ene-3,20,21-trione + NADH + H(+)</text>
        <dbReference type="Rhea" id="RHEA:42012"/>
        <dbReference type="ChEBI" id="CHEBI:15378"/>
        <dbReference type="ChEBI" id="CHEBI:17650"/>
        <dbReference type="ChEBI" id="CHEBI:57540"/>
        <dbReference type="ChEBI" id="CHEBI:57945"/>
        <dbReference type="ChEBI" id="CHEBI:78595"/>
    </reaction>
    <physiologicalReaction direction="left-to-right" evidence="14">
        <dbReference type="Rhea" id="RHEA:42013"/>
    </physiologicalReaction>
</comment>
<dbReference type="OMA" id="RHIFEND"/>
<comment type="catalytic activity">
    <reaction evidence="10">
        <text>3alpha-hydroxy-5alpha-pregnan-20-one + NAD(+) = 5alpha-pregnane-3,20-dione + NADH + H(+)</text>
        <dbReference type="Rhea" id="RHEA:41980"/>
        <dbReference type="ChEBI" id="CHEBI:15378"/>
        <dbReference type="ChEBI" id="CHEBI:28952"/>
        <dbReference type="ChEBI" id="CHEBI:50169"/>
        <dbReference type="ChEBI" id="CHEBI:57540"/>
        <dbReference type="ChEBI" id="CHEBI:57945"/>
    </reaction>
    <physiologicalReaction direction="left-to-right" evidence="10">
        <dbReference type="Rhea" id="RHEA:41981"/>
    </physiologicalReaction>
</comment>
<reference evidence="44" key="1">
    <citation type="submission" date="2003-08" db="EMBL/GenBank/DDBJ databases">
        <authorList>
            <person name="Birren B."/>
            <person name="Nusbaum C."/>
            <person name="Abebe A."/>
            <person name="Abouelleil A."/>
            <person name="Adekoya E."/>
            <person name="Ait-zahra M."/>
            <person name="Allen N."/>
            <person name="Allen T."/>
            <person name="An P."/>
            <person name="Anderson M."/>
            <person name="Anderson S."/>
            <person name="Arachchi H."/>
            <person name="Armbruster J."/>
            <person name="Bachantsang P."/>
            <person name="Baldwin J."/>
            <person name="Barry A."/>
            <person name="Bayul T."/>
            <person name="Blitshsteyn B."/>
            <person name="Bloom T."/>
            <person name="Blye J."/>
            <person name="Boguslavskiy L."/>
            <person name="Borowsky M."/>
            <person name="Boukhgalter B."/>
            <person name="Brunache A."/>
            <person name="Butler J."/>
            <person name="Calixte N."/>
            <person name="Calvo S."/>
            <person name="Camarata J."/>
            <person name="Campo K."/>
            <person name="Chang J."/>
            <person name="Cheshatsang Y."/>
            <person name="Citroen M."/>
            <person name="Collymore A."/>
            <person name="Considine T."/>
            <person name="Cook A."/>
            <person name="Cooke P."/>
            <person name="Corum B."/>
            <person name="Cuomo C."/>
            <person name="David R."/>
            <person name="Dawoe T."/>
            <person name="Degray S."/>
            <person name="Dodge S."/>
            <person name="Dooley K."/>
            <person name="Dorje P."/>
            <person name="Dorjee K."/>
            <person name="Dorris L."/>
            <person name="Duffey N."/>
            <person name="Dupes A."/>
            <person name="Elkins T."/>
            <person name="Engels R."/>
            <person name="Erickson J."/>
            <person name="Farina A."/>
            <person name="Faro S."/>
            <person name="Ferreira P."/>
            <person name="Fischer H."/>
            <person name="Fitzgerald M."/>
            <person name="Foley K."/>
            <person name="Gage D."/>
            <person name="Galagan J."/>
            <person name="Gearin G."/>
            <person name="Gnerre S."/>
            <person name="Gnirke A."/>
            <person name="Goyette A."/>
            <person name="Graham J."/>
            <person name="Grandbois E."/>
            <person name="Gyaltsen K."/>
            <person name="Hafez N."/>
            <person name="Hagopian D."/>
            <person name="Hagos B."/>
            <person name="Hall J."/>
            <person name="Hatcher B."/>
            <person name="Heller A."/>
            <person name="Higgins H."/>
            <person name="Honan T."/>
            <person name="Horn A."/>
            <person name="Houde N."/>
            <person name="Hughes L."/>
            <person name="Hulme W."/>
            <person name="Husby E."/>
            <person name="Iliev I."/>
            <person name="Jaffe D."/>
            <person name="Jones C."/>
            <person name="Kamal M."/>
            <person name="Kamat A."/>
            <person name="Kamvysselis M."/>
            <person name="Karlsson E."/>
            <person name="Kells C."/>
            <person name="Kieu A."/>
            <person name="Kisner P."/>
            <person name="Kodira C."/>
            <person name="Kulbokas E."/>
            <person name="Labutti K."/>
            <person name="Lama D."/>
            <person name="Landers T."/>
            <person name="Leger J."/>
            <person name="Levine S."/>
            <person name="Lewis D."/>
            <person name="Lewis T."/>
            <person name="Lindblad-toh K."/>
            <person name="Liu X."/>
            <person name="Lokyitsang T."/>
            <person name="Lokyitsang Y."/>
            <person name="Lucien O."/>
            <person name="Lui A."/>
            <person name="Ma L.J."/>
            <person name="Mabbitt R."/>
            <person name="Macdonald J."/>
            <person name="Maclean C."/>
            <person name="Major J."/>
            <person name="Manning J."/>
            <person name="Marabella R."/>
            <person name="Maru K."/>
            <person name="Matthews C."/>
            <person name="Mauceli E."/>
            <person name="Mccarthy M."/>
            <person name="Mcdonough S."/>
            <person name="Mcghee T."/>
            <person name="Meldrim J."/>
            <person name="Meneus L."/>
            <person name="Mesirov J."/>
            <person name="Mihalev A."/>
            <person name="Mihova T."/>
            <person name="Mikkelsen T."/>
            <person name="Mlenga V."/>
            <person name="Moru K."/>
            <person name="Mozes J."/>
            <person name="Mulrain L."/>
            <person name="Munson G."/>
            <person name="Naylor J."/>
            <person name="Newes C."/>
            <person name="Nguyen C."/>
            <person name="Nguyen N."/>
            <person name="Nguyen T."/>
            <person name="Nicol R."/>
            <person name="Nielsen C."/>
            <person name="Nizzari M."/>
            <person name="Norbu C."/>
            <person name="Norbu N."/>
            <person name="O'donnell P."/>
            <person name="Okoawo O."/>
            <person name="O'leary S."/>
            <person name="Omotosho B."/>
            <person name="O'neill K."/>
            <person name="Osman S."/>
            <person name="Parker S."/>
            <person name="Perrin D."/>
            <person name="Phunkhang P."/>
            <person name="Piqani B."/>
            <person name="Purcell S."/>
            <person name="Rachupka T."/>
            <person name="Ramasamy U."/>
            <person name="Rameau R."/>
            <person name="Ray V."/>
            <person name="Raymond C."/>
            <person name="Retta R."/>
            <person name="Richardson S."/>
            <person name="Rise C."/>
            <person name="Rodriguez J."/>
            <person name="Rogers J."/>
            <person name="Rogov P."/>
            <person name="Rutman M."/>
            <person name="Schupbach R."/>
            <person name="Seaman C."/>
            <person name="Settipalli S."/>
            <person name="Sharpe T."/>
            <person name="Sheridan J."/>
            <person name="Sherpa N."/>
            <person name="Shi J."/>
            <person name="Smirnov S."/>
            <person name="Smith C."/>
            <person name="Sougnez C."/>
            <person name="Spencer B."/>
            <person name="Stalker J."/>
            <person name="Stange-thomann N."/>
            <person name="Stavropoulos S."/>
            <person name="Stetson K."/>
            <person name="Stone C."/>
            <person name="Stone S."/>
            <person name="Stubbs M."/>
            <person name="Talamas J."/>
            <person name="Tchuinga P."/>
            <person name="Tenzing P."/>
            <person name="Tesfaye S."/>
            <person name="Theodore J."/>
            <person name="Thoulutsang Y."/>
            <person name="Topham K."/>
            <person name="Towey S."/>
            <person name="Tsamla T."/>
            <person name="Tsomo N."/>
            <person name="Vallee D."/>
            <person name="Vassiliev H."/>
            <person name="Venkataraman V."/>
            <person name="Vinson J."/>
            <person name="Vo A."/>
            <person name="Wade C."/>
            <person name="Wang S."/>
            <person name="Wangchuk T."/>
            <person name="Wangdi T."/>
            <person name="Whittaker C."/>
            <person name="Wilkinson J."/>
            <person name="Wu Y."/>
            <person name="Wyman D."/>
            <person name="Yadav S."/>
            <person name="Yang S."/>
            <person name="Yang X."/>
            <person name="Yeager S."/>
            <person name="Yee E."/>
            <person name="Young G."/>
            <person name="Zainoun J."/>
            <person name="Zembeck L."/>
            <person name="Zimmer A."/>
            <person name="Zody M."/>
            <person name="Lander E."/>
        </authorList>
    </citation>
    <scope>NUCLEOTIDE SEQUENCE [LARGE SCALE GENOMIC DNA]</scope>
</reference>
<dbReference type="PANTHER" id="PTHR43658">
    <property type="entry name" value="SHORT-CHAIN DEHYDROGENASE/REDUCTASE"/>
    <property type="match status" value="1"/>
</dbReference>
<dbReference type="STRING" id="51511.ENSCSAVP00000010467"/>
<dbReference type="Gene3D" id="3.40.50.720">
    <property type="entry name" value="NAD(P)-binding Rossmann-like Domain"/>
    <property type="match status" value="1"/>
</dbReference>
<organism evidence="43 44">
    <name type="scientific">Ciona savignyi</name>
    <name type="common">Pacific transparent sea squirt</name>
    <dbReference type="NCBI Taxonomy" id="51511"/>
    <lineage>
        <taxon>Eukaryota</taxon>
        <taxon>Metazoa</taxon>
        <taxon>Chordata</taxon>
        <taxon>Tunicata</taxon>
        <taxon>Ascidiacea</taxon>
        <taxon>Phlebobranchia</taxon>
        <taxon>Cionidae</taxon>
        <taxon>Ciona</taxon>
    </lineage>
</organism>
<dbReference type="GO" id="GO:0008210">
    <property type="term" value="P:estrogen metabolic process"/>
    <property type="evidence" value="ECO:0007669"/>
    <property type="project" value="TreeGrafter"/>
</dbReference>
<dbReference type="EC" id="1.1.1.178" evidence="27"/>
<evidence type="ECO:0000256" key="41">
    <source>
        <dbReference type="ARBA" id="ARBA00083663"/>
    </source>
</evidence>
<evidence type="ECO:0000256" key="17">
    <source>
        <dbReference type="ARBA" id="ARBA00051637"/>
    </source>
</evidence>
<dbReference type="EC" id="1.1.1.159" evidence="26"/>
<dbReference type="GO" id="GO:0004303">
    <property type="term" value="F:estradiol 17-beta-dehydrogenase [NAD(P)+] activity"/>
    <property type="evidence" value="ECO:0007669"/>
    <property type="project" value="UniProtKB-EC"/>
</dbReference>
<comment type="similarity">
    <text evidence="2 42">Belongs to the short-chain dehydrogenases/reductases (SDR) family.</text>
</comment>
<dbReference type="CDD" id="cd05371">
    <property type="entry name" value="HSD10-like_SDR_c"/>
    <property type="match status" value="1"/>
</dbReference>
<evidence type="ECO:0000256" key="21">
    <source>
        <dbReference type="ARBA" id="ARBA00052417"/>
    </source>
</evidence>
<evidence type="ECO:0000256" key="29">
    <source>
        <dbReference type="ARBA" id="ARBA00072938"/>
    </source>
</evidence>
<dbReference type="EC" id="1.1.1.239" evidence="28"/>
<evidence type="ECO:0000256" key="10">
    <source>
        <dbReference type="ARBA" id="ARBA00050285"/>
    </source>
</evidence>
<comment type="pathway">
    <text evidence="1">Lipid metabolism; bile acid biosynthesis.</text>
</comment>
<dbReference type="Ensembl" id="ENSCSAVT00000010594.1">
    <property type="protein sequence ID" value="ENSCSAVP00000010467.1"/>
    <property type="gene ID" value="ENSCSAVG00000006163.1"/>
</dbReference>
<evidence type="ECO:0000256" key="34">
    <source>
        <dbReference type="ARBA" id="ARBA00080198"/>
    </source>
</evidence>
<evidence type="ECO:0000256" key="7">
    <source>
        <dbReference type="ARBA" id="ARBA00049381"/>
    </source>
</evidence>
<evidence type="ECO:0000256" key="16">
    <source>
        <dbReference type="ARBA" id="ARBA00051324"/>
    </source>
</evidence>
<evidence type="ECO:0000256" key="5">
    <source>
        <dbReference type="ARBA" id="ARBA00024072"/>
    </source>
</evidence>
<dbReference type="Proteomes" id="UP000007875">
    <property type="component" value="Unassembled WGS sequence"/>
</dbReference>
<evidence type="ECO:0000256" key="6">
    <source>
        <dbReference type="ARBA" id="ARBA00037895"/>
    </source>
</evidence>
<reference evidence="43" key="2">
    <citation type="submission" date="2025-08" db="UniProtKB">
        <authorList>
            <consortium name="Ensembl"/>
        </authorList>
    </citation>
    <scope>IDENTIFICATION</scope>
</reference>
<evidence type="ECO:0000256" key="14">
    <source>
        <dbReference type="ARBA" id="ARBA00050927"/>
    </source>
</evidence>
<evidence type="ECO:0000256" key="15">
    <source>
        <dbReference type="ARBA" id="ARBA00051004"/>
    </source>
</evidence>
<evidence type="ECO:0000256" key="4">
    <source>
        <dbReference type="ARBA" id="ARBA00024071"/>
    </source>
</evidence>
<evidence type="ECO:0000256" key="37">
    <source>
        <dbReference type="ARBA" id="ARBA00082293"/>
    </source>
</evidence>
<dbReference type="GO" id="GO:0008209">
    <property type="term" value="P:androgen metabolic process"/>
    <property type="evidence" value="ECO:0007669"/>
    <property type="project" value="TreeGrafter"/>
</dbReference>
<evidence type="ECO:0000256" key="13">
    <source>
        <dbReference type="ARBA" id="ARBA00050867"/>
    </source>
</evidence>
<comment type="pathway">
    <text evidence="6">Amino-acid degradation; L-isoleucine degradation.</text>
</comment>
<evidence type="ECO:0000256" key="2">
    <source>
        <dbReference type="ARBA" id="ARBA00006484"/>
    </source>
</evidence>
<comment type="catalytic activity">
    <reaction evidence="9">
        <text>testosterone + NAD(+) = androst-4-ene-3,17-dione + NADH + H(+)</text>
        <dbReference type="Rhea" id="RHEA:14929"/>
        <dbReference type="ChEBI" id="CHEBI:15378"/>
        <dbReference type="ChEBI" id="CHEBI:16422"/>
        <dbReference type="ChEBI" id="CHEBI:17347"/>
        <dbReference type="ChEBI" id="CHEBI:57540"/>
        <dbReference type="ChEBI" id="CHEBI:57945"/>
        <dbReference type="EC" id="1.1.1.239"/>
    </reaction>
    <physiologicalReaction direction="left-to-right" evidence="9">
        <dbReference type="Rhea" id="RHEA:14930"/>
    </physiologicalReaction>
</comment>
<evidence type="ECO:0000256" key="22">
    <source>
        <dbReference type="ARBA" id="ARBA00052668"/>
    </source>
</evidence>
<evidence type="ECO:0000256" key="24">
    <source>
        <dbReference type="ARBA" id="ARBA00052975"/>
    </source>
</evidence>
<comment type="catalytic activity">
    <reaction evidence="19">
        <text>(2S,3S)-3-hydroxy-2-methylbutanoyl-CoA + NAD(+) = 2-methyl-3-oxobutanoyl-CoA + NADH + H(+)</text>
        <dbReference type="Rhea" id="RHEA:13281"/>
        <dbReference type="ChEBI" id="CHEBI:15378"/>
        <dbReference type="ChEBI" id="CHEBI:57312"/>
        <dbReference type="ChEBI" id="CHEBI:57335"/>
        <dbReference type="ChEBI" id="CHEBI:57540"/>
        <dbReference type="ChEBI" id="CHEBI:57945"/>
        <dbReference type="EC" id="1.1.1.178"/>
    </reaction>
    <physiologicalReaction direction="left-to-right" evidence="19">
        <dbReference type="Rhea" id="RHEA:13282"/>
    </physiologicalReaction>
</comment>
<comment type="catalytic activity">
    <reaction evidence="7">
        <text>17beta-estradiol + NAD(+) = estrone + NADH + H(+)</text>
        <dbReference type="Rhea" id="RHEA:24612"/>
        <dbReference type="ChEBI" id="CHEBI:15378"/>
        <dbReference type="ChEBI" id="CHEBI:16469"/>
        <dbReference type="ChEBI" id="CHEBI:17263"/>
        <dbReference type="ChEBI" id="CHEBI:57540"/>
        <dbReference type="ChEBI" id="CHEBI:57945"/>
        <dbReference type="EC" id="1.1.1.62"/>
    </reaction>
    <physiologicalReaction direction="left-to-right" evidence="7">
        <dbReference type="Rhea" id="RHEA:24613"/>
    </physiologicalReaction>
</comment>
<dbReference type="FunCoup" id="H2YYQ6">
    <property type="interactions" value="179"/>
</dbReference>
<dbReference type="eggNOG" id="KOG1199">
    <property type="taxonomic scope" value="Eukaryota"/>
</dbReference>
<comment type="catalytic activity">
    <reaction evidence="20">
        <text>5alpha-pregnan-20beta-ol-3-one + NAD(+) = 5alpha-pregnane-3,20-dione + NADH + H(+)</text>
        <dbReference type="Rhea" id="RHEA:42008"/>
        <dbReference type="ChEBI" id="CHEBI:15378"/>
        <dbReference type="ChEBI" id="CHEBI:28952"/>
        <dbReference type="ChEBI" id="CHEBI:57540"/>
        <dbReference type="ChEBI" id="CHEBI:57945"/>
        <dbReference type="ChEBI" id="CHEBI:78594"/>
    </reaction>
    <physiologicalReaction direction="left-to-right" evidence="20">
        <dbReference type="Rhea" id="RHEA:42009"/>
    </physiologicalReaction>
</comment>
<comment type="catalytic activity">
    <reaction evidence="8">
        <text>a (3S)-3-hydroxyacyl-CoA + NAD(+) = a 3-oxoacyl-CoA + NADH + H(+)</text>
        <dbReference type="Rhea" id="RHEA:22432"/>
        <dbReference type="ChEBI" id="CHEBI:15378"/>
        <dbReference type="ChEBI" id="CHEBI:57318"/>
        <dbReference type="ChEBI" id="CHEBI:57540"/>
        <dbReference type="ChEBI" id="CHEBI:57945"/>
        <dbReference type="ChEBI" id="CHEBI:90726"/>
        <dbReference type="EC" id="1.1.1.35"/>
    </reaction>
    <physiologicalReaction direction="left-to-right" evidence="8">
        <dbReference type="Rhea" id="RHEA:22433"/>
    </physiologicalReaction>
    <physiologicalReaction direction="right-to-left" evidence="8">
        <dbReference type="Rhea" id="RHEA:22434"/>
    </physiologicalReaction>
</comment>
<dbReference type="SUPFAM" id="SSF51735">
    <property type="entry name" value="NAD(P)-binding Rossmann-fold domains"/>
    <property type="match status" value="1"/>
</dbReference>
<keyword evidence="3" id="KW-0560">Oxidoreductase</keyword>
<evidence type="ECO:0000256" key="40">
    <source>
        <dbReference type="ARBA" id="ARBA00083307"/>
    </source>
</evidence>
<evidence type="ECO:0000256" key="26">
    <source>
        <dbReference type="ARBA" id="ARBA00066617"/>
    </source>
</evidence>
<dbReference type="GO" id="GO:0047035">
    <property type="term" value="F:testosterone dehydrogenase (NAD+) activity"/>
    <property type="evidence" value="ECO:0007669"/>
    <property type="project" value="UniProtKB-EC"/>
</dbReference>
<evidence type="ECO:0000256" key="42">
    <source>
        <dbReference type="RuleBase" id="RU000363"/>
    </source>
</evidence>
<evidence type="ECO:0000256" key="23">
    <source>
        <dbReference type="ARBA" id="ARBA00052683"/>
    </source>
</evidence>
<evidence type="ECO:0000256" key="35">
    <source>
        <dbReference type="ARBA" id="ARBA00080687"/>
    </source>
</evidence>
<dbReference type="InterPro" id="IPR020904">
    <property type="entry name" value="Sc_DH/Rdtase_CS"/>
</dbReference>
<proteinExistence type="inferred from homology"/>
<dbReference type="PRINTS" id="PR00080">
    <property type="entry name" value="SDRFAMILY"/>
</dbReference>
<comment type="catalytic activity">
    <reaction evidence="13">
        <text>cholate + NAD(+) = 3alpha,12alpha-dihydroxy-7-oxo-5beta-cholanate + NADH + H(+)</text>
        <dbReference type="Rhea" id="RHEA:19409"/>
        <dbReference type="ChEBI" id="CHEBI:11893"/>
        <dbReference type="ChEBI" id="CHEBI:15378"/>
        <dbReference type="ChEBI" id="CHEBI:29747"/>
        <dbReference type="ChEBI" id="CHEBI:57540"/>
        <dbReference type="ChEBI" id="CHEBI:57945"/>
        <dbReference type="EC" id="1.1.1.159"/>
    </reaction>
    <physiologicalReaction direction="left-to-right" evidence="13">
        <dbReference type="Rhea" id="RHEA:19410"/>
    </physiologicalReaction>
</comment>
<dbReference type="GO" id="GO:0005739">
    <property type="term" value="C:mitochondrion"/>
    <property type="evidence" value="ECO:0007669"/>
    <property type="project" value="TreeGrafter"/>
</dbReference>
<evidence type="ECO:0000256" key="11">
    <source>
        <dbReference type="ARBA" id="ARBA00050365"/>
    </source>
</evidence>
<dbReference type="GO" id="GO:0008709">
    <property type="term" value="F:cholate 7-alpha-dehydrogenase (NAD+) activity"/>
    <property type="evidence" value="ECO:0007669"/>
    <property type="project" value="UniProtKB-EC"/>
</dbReference>
<evidence type="ECO:0000256" key="3">
    <source>
        <dbReference type="ARBA" id="ARBA00023002"/>
    </source>
</evidence>
<evidence type="ECO:0000256" key="36">
    <source>
        <dbReference type="ARBA" id="ARBA00081236"/>
    </source>
</evidence>
<dbReference type="InterPro" id="IPR036291">
    <property type="entry name" value="NAD(P)-bd_dom_sf"/>
</dbReference>
<comment type="catalytic activity">
    <reaction evidence="18">
        <text>ursodeoxycholate + NAD(+) = 7-oxolithocholate + NADH + H(+)</text>
        <dbReference type="Rhea" id="RHEA:42028"/>
        <dbReference type="ChEBI" id="CHEBI:15378"/>
        <dbReference type="ChEBI" id="CHEBI:57540"/>
        <dbReference type="ChEBI" id="CHEBI:57945"/>
        <dbReference type="ChEBI" id="CHEBI:78604"/>
        <dbReference type="ChEBI" id="CHEBI:78605"/>
    </reaction>
    <physiologicalReaction direction="left-to-right" evidence="18">
        <dbReference type="Rhea" id="RHEA:42029"/>
    </physiologicalReaction>
</comment>
<dbReference type="GO" id="GO:0003857">
    <property type="term" value="F:(3S)-3-hydroxyacyl-CoA dehydrogenase (NAD+) activity"/>
    <property type="evidence" value="ECO:0007669"/>
    <property type="project" value="UniProtKB-EC"/>
</dbReference>
<dbReference type="PROSITE" id="PS00061">
    <property type="entry name" value="ADH_SHORT"/>
    <property type="match status" value="1"/>
</dbReference>
<comment type="catalytic activity">
    <reaction evidence="24">
        <text>chenodeoxycholate + NAD(+) = 7-oxolithocholate + NADH + H(+)</text>
        <dbReference type="Rhea" id="RHEA:42036"/>
        <dbReference type="ChEBI" id="CHEBI:15378"/>
        <dbReference type="ChEBI" id="CHEBI:36234"/>
        <dbReference type="ChEBI" id="CHEBI:57540"/>
        <dbReference type="ChEBI" id="CHEBI:57945"/>
        <dbReference type="ChEBI" id="CHEBI:78605"/>
    </reaction>
    <physiologicalReaction direction="left-to-right" evidence="24">
        <dbReference type="Rhea" id="RHEA:42037"/>
    </physiologicalReaction>
</comment>
<evidence type="ECO:0000256" key="1">
    <source>
        <dbReference type="ARBA" id="ARBA00004860"/>
    </source>
</evidence>